<gene>
    <name evidence="1" type="ORF">BDZ94DRAFT_1165592</name>
</gene>
<dbReference type="Proteomes" id="UP000807353">
    <property type="component" value="Unassembled WGS sequence"/>
</dbReference>
<dbReference type="PANTHER" id="PTHR28015">
    <property type="entry name" value="ATP SYNTHASE ASSEMBLY FACTOR FMC1, MITOCHONDRIAL"/>
    <property type="match status" value="1"/>
</dbReference>
<evidence type="ECO:0000313" key="2">
    <source>
        <dbReference type="Proteomes" id="UP000807353"/>
    </source>
</evidence>
<dbReference type="AlphaFoldDB" id="A0A9P5Y5G8"/>
<dbReference type="PANTHER" id="PTHR28015:SF1">
    <property type="entry name" value="ATP SYNTHASE ASSEMBLY FACTOR FMC1, MITOCHONDRIAL"/>
    <property type="match status" value="1"/>
</dbReference>
<proteinExistence type="predicted"/>
<dbReference type="GO" id="GO:0033615">
    <property type="term" value="P:mitochondrial proton-transporting ATP synthase complex assembly"/>
    <property type="evidence" value="ECO:0007669"/>
    <property type="project" value="InterPro"/>
</dbReference>
<dbReference type="Pfam" id="PF13233">
    <property type="entry name" value="Complex1_LYR_2"/>
    <property type="match status" value="1"/>
</dbReference>
<keyword evidence="2" id="KW-1185">Reference proteome</keyword>
<name>A0A9P5Y5G8_9AGAR</name>
<accession>A0A9P5Y5G8</accession>
<evidence type="ECO:0000313" key="1">
    <source>
        <dbReference type="EMBL" id="KAF9462584.1"/>
    </source>
</evidence>
<protein>
    <submittedName>
        <fullName evidence="1">Uncharacterized protein</fullName>
    </submittedName>
</protein>
<reference evidence="1" key="1">
    <citation type="submission" date="2020-11" db="EMBL/GenBank/DDBJ databases">
        <authorList>
            <consortium name="DOE Joint Genome Institute"/>
            <person name="Ahrendt S."/>
            <person name="Riley R."/>
            <person name="Andreopoulos W."/>
            <person name="Labutti K."/>
            <person name="Pangilinan J."/>
            <person name="Ruiz-Duenas F.J."/>
            <person name="Barrasa J.M."/>
            <person name="Sanchez-Garcia M."/>
            <person name="Camarero S."/>
            <person name="Miyauchi S."/>
            <person name="Serrano A."/>
            <person name="Linde D."/>
            <person name="Babiker R."/>
            <person name="Drula E."/>
            <person name="Ayuso-Fernandez I."/>
            <person name="Pacheco R."/>
            <person name="Padilla G."/>
            <person name="Ferreira P."/>
            <person name="Barriuso J."/>
            <person name="Kellner H."/>
            <person name="Castanera R."/>
            <person name="Alfaro M."/>
            <person name="Ramirez L."/>
            <person name="Pisabarro A.G."/>
            <person name="Kuo A."/>
            <person name="Tritt A."/>
            <person name="Lipzen A."/>
            <person name="He G."/>
            <person name="Yan M."/>
            <person name="Ng V."/>
            <person name="Cullen D."/>
            <person name="Martin F."/>
            <person name="Rosso M.-N."/>
            <person name="Henrissat B."/>
            <person name="Hibbett D."/>
            <person name="Martinez A.T."/>
            <person name="Grigoriev I.V."/>
        </authorList>
    </citation>
    <scope>NUCLEOTIDE SEQUENCE</scope>
    <source>
        <strain evidence="1">CBS 247.69</strain>
    </source>
</reference>
<dbReference type="GO" id="GO:0005759">
    <property type="term" value="C:mitochondrial matrix"/>
    <property type="evidence" value="ECO:0007669"/>
    <property type="project" value="TreeGrafter"/>
</dbReference>
<dbReference type="EMBL" id="MU150270">
    <property type="protein sequence ID" value="KAF9462584.1"/>
    <property type="molecule type" value="Genomic_DNA"/>
</dbReference>
<sequence length="106" mass="12259">MLSKHAIVYRGILRELSKAAVTPRKTNQIVATRLRSIIEKARQSDSPTIFQDVQNTLLFLRSQREYKLLLERYNPLIDLTAEERIQATARRVGLNMPITHTTERGQ</sequence>
<dbReference type="InterPro" id="IPR039196">
    <property type="entry name" value="Fmc1"/>
</dbReference>
<organism evidence="1 2">
    <name type="scientific">Collybia nuda</name>
    <dbReference type="NCBI Taxonomy" id="64659"/>
    <lineage>
        <taxon>Eukaryota</taxon>
        <taxon>Fungi</taxon>
        <taxon>Dikarya</taxon>
        <taxon>Basidiomycota</taxon>
        <taxon>Agaricomycotina</taxon>
        <taxon>Agaricomycetes</taxon>
        <taxon>Agaricomycetidae</taxon>
        <taxon>Agaricales</taxon>
        <taxon>Tricholomatineae</taxon>
        <taxon>Clitocybaceae</taxon>
        <taxon>Collybia</taxon>
    </lineage>
</organism>
<dbReference type="OrthoDB" id="15893at2759"/>
<comment type="caution">
    <text evidence="1">The sequence shown here is derived from an EMBL/GenBank/DDBJ whole genome shotgun (WGS) entry which is preliminary data.</text>
</comment>